<name>A0ABV1N5W5_9GAMM</name>
<reference evidence="6 7" key="1">
    <citation type="submission" date="2024-05" db="EMBL/GenBank/DDBJ databases">
        <title>Halomonas sp. CS7 16S ribosomal RNA gene Genome sequencing and assembly.</title>
        <authorList>
            <person name="Yook S."/>
        </authorList>
    </citation>
    <scope>NUCLEOTIDE SEQUENCE [LARGE SCALE GENOMIC DNA]</scope>
    <source>
        <strain evidence="6 7">CS7</strain>
    </source>
</reference>
<dbReference type="PANTHER" id="PTHR40392:SF1">
    <property type="entry name" value="2-PHOSPHO-L-LACTATE GUANYLYLTRANSFERASE"/>
    <property type="match status" value="1"/>
</dbReference>
<dbReference type="Proteomes" id="UP001472978">
    <property type="component" value="Unassembled WGS sequence"/>
</dbReference>
<organism evidence="6 7">
    <name type="scientific">Halomonas pelophila</name>
    <dbReference type="NCBI Taxonomy" id="3151122"/>
    <lineage>
        <taxon>Bacteria</taxon>
        <taxon>Pseudomonadati</taxon>
        <taxon>Pseudomonadota</taxon>
        <taxon>Gammaproteobacteria</taxon>
        <taxon>Oceanospirillales</taxon>
        <taxon>Halomonadaceae</taxon>
        <taxon>Halomonas</taxon>
    </lineage>
</organism>
<evidence type="ECO:0000313" key="7">
    <source>
        <dbReference type="Proteomes" id="UP001472978"/>
    </source>
</evidence>
<dbReference type="EMBL" id="JBEGCI010000008">
    <property type="protein sequence ID" value="MEQ6889124.1"/>
    <property type="molecule type" value="Genomic_DNA"/>
</dbReference>
<dbReference type="Gene3D" id="3.90.550.10">
    <property type="entry name" value="Spore Coat Polysaccharide Biosynthesis Protein SpsA, Chain A"/>
    <property type="match status" value="1"/>
</dbReference>
<dbReference type="SUPFAM" id="SSF53448">
    <property type="entry name" value="Nucleotide-diphospho-sugar transferases"/>
    <property type="match status" value="1"/>
</dbReference>
<comment type="pathway">
    <text evidence="5">Cofactor biosynthesis; coenzyme F420 biosynthesis.</text>
</comment>
<keyword evidence="4 5" id="KW-0342">GTP-binding</keyword>
<evidence type="ECO:0000256" key="5">
    <source>
        <dbReference type="HAMAP-Rule" id="MF_02114"/>
    </source>
</evidence>
<evidence type="ECO:0000256" key="4">
    <source>
        <dbReference type="ARBA" id="ARBA00023134"/>
    </source>
</evidence>
<keyword evidence="3 5" id="KW-0547">Nucleotide-binding</keyword>
<comment type="similarity">
    <text evidence="5">Belongs to the CofC family.</text>
</comment>
<dbReference type="Pfam" id="PF01983">
    <property type="entry name" value="CofC"/>
    <property type="match status" value="1"/>
</dbReference>
<evidence type="ECO:0000256" key="2">
    <source>
        <dbReference type="ARBA" id="ARBA00022695"/>
    </source>
</evidence>
<protein>
    <recommendedName>
        <fullName evidence="5">3-phospho-D-glycerate guanylyltransferase</fullName>
        <shortName evidence="5">3PG guanylyltransferase</shortName>
        <ecNumber evidence="5">2.7.7.106</ecNumber>
    </recommendedName>
</protein>
<dbReference type="NCBIfam" id="TIGR03552">
    <property type="entry name" value="F420_cofC"/>
    <property type="match status" value="1"/>
</dbReference>
<evidence type="ECO:0000256" key="1">
    <source>
        <dbReference type="ARBA" id="ARBA00022679"/>
    </source>
</evidence>
<dbReference type="RefSeq" id="WP_349758657.1">
    <property type="nucleotide sequence ID" value="NZ_JBEGCI010000008.1"/>
</dbReference>
<dbReference type="PANTHER" id="PTHR40392">
    <property type="entry name" value="2-PHOSPHO-L-LACTATE GUANYLYLTRANSFERASE"/>
    <property type="match status" value="1"/>
</dbReference>
<evidence type="ECO:0000313" key="6">
    <source>
        <dbReference type="EMBL" id="MEQ6889124.1"/>
    </source>
</evidence>
<dbReference type="GO" id="GO:0043814">
    <property type="term" value="F:phospholactate guanylyltransferase activity"/>
    <property type="evidence" value="ECO:0007669"/>
    <property type="project" value="UniProtKB-EC"/>
</dbReference>
<comment type="function">
    <text evidence="5">Guanylyltransferase that catalyzes the activation of (2R)-3-phosphoglycerate (3PG) as 3-[(R)-glyceryl]-diphospho-5'-guanosine, via the condensation of 3PG with GTP. It is involved in the biosynthesis of a derivative of the hydride carrier cofactor coenzyme F420, 3PG-F420.</text>
</comment>
<accession>A0ABV1N5W5</accession>
<keyword evidence="2 5" id="KW-0548">Nucleotidyltransferase</keyword>
<keyword evidence="1 5" id="KW-0808">Transferase</keyword>
<evidence type="ECO:0000256" key="3">
    <source>
        <dbReference type="ARBA" id="ARBA00022741"/>
    </source>
</evidence>
<comment type="catalytic activity">
    <reaction evidence="5">
        <text>(2R)-3-phosphoglycerate + GTP + H(+) = 3-[(R)-glyceryl]-diphospho-5'-guanosine + diphosphate</text>
        <dbReference type="Rhea" id="RHEA:63440"/>
        <dbReference type="ChEBI" id="CHEBI:15378"/>
        <dbReference type="ChEBI" id="CHEBI:33019"/>
        <dbReference type="ChEBI" id="CHEBI:37565"/>
        <dbReference type="ChEBI" id="CHEBI:58272"/>
        <dbReference type="ChEBI" id="CHEBI:147306"/>
        <dbReference type="EC" id="2.7.7.106"/>
    </reaction>
</comment>
<comment type="caution">
    <text evidence="6">The sequence shown here is derived from an EMBL/GenBank/DDBJ whole genome shotgun (WGS) entry which is preliminary data.</text>
</comment>
<proteinExistence type="inferred from homology"/>
<sequence length="209" mass="22417">MSLWALVPLKTLGQGKTRLMPELPFLGRQRLVETMLDRVMEALAGSELVEHIAIVGSDPDQCPPAVFHLQDAGHGLNHALTMATQQLHTAGADELLVMHADLPLVRSEEIDALILAGRRRGLALASDRHGQGTNAIFLSQPGTFPFRFGRHSLMRHMAAAEASGLRPALSQAPGLLFDVDTAQDLSMLASMQMTVGASISTACRSISHG</sequence>
<dbReference type="InterPro" id="IPR029044">
    <property type="entry name" value="Nucleotide-diphossugar_trans"/>
</dbReference>
<keyword evidence="7" id="KW-1185">Reference proteome</keyword>
<gene>
    <name evidence="6" type="primary">cofC</name>
    <name evidence="5" type="synonym">fbiD</name>
    <name evidence="6" type="ORF">ABE957_10610</name>
</gene>
<dbReference type="InterPro" id="IPR002835">
    <property type="entry name" value="CofC"/>
</dbReference>
<dbReference type="EC" id="2.7.7.106" evidence="5"/>
<dbReference type="HAMAP" id="MF_02114">
    <property type="entry name" value="CofC"/>
    <property type="match status" value="1"/>
</dbReference>